<dbReference type="PANTHER" id="PTHR35795">
    <property type="entry name" value="SLR1885 PROTEIN"/>
    <property type="match status" value="1"/>
</dbReference>
<dbReference type="PANTHER" id="PTHR35795:SF1">
    <property type="entry name" value="BIS(5'-NUCLEOSYL)-TETRAPHOSPHATASE, SYMMETRICAL"/>
    <property type="match status" value="1"/>
</dbReference>
<evidence type="ECO:0000256" key="2">
    <source>
        <dbReference type="ARBA" id="ARBA00022723"/>
    </source>
</evidence>
<proteinExistence type="predicted"/>
<feature type="domain" description="HD" evidence="7">
    <location>
        <begin position="33"/>
        <end position="147"/>
    </location>
</feature>
<evidence type="ECO:0000256" key="5">
    <source>
        <dbReference type="ARBA" id="ARBA00023004"/>
    </source>
</evidence>
<evidence type="ECO:0000313" key="9">
    <source>
        <dbReference type="Proteomes" id="UP000196118"/>
    </source>
</evidence>
<dbReference type="GO" id="GO:0016779">
    <property type="term" value="F:nucleotidyltransferase activity"/>
    <property type="evidence" value="ECO:0007669"/>
    <property type="project" value="UniProtKB-KW"/>
</dbReference>
<dbReference type="NCBIfam" id="TIGR00488">
    <property type="entry name" value="bis(5'-nucleosyl)-tetraphosphatase (symmetrical) YqeK"/>
    <property type="match status" value="1"/>
</dbReference>
<accession>A0A1Y0VPD9</accession>
<evidence type="ECO:0000256" key="1">
    <source>
        <dbReference type="ARBA" id="ARBA00012506"/>
    </source>
</evidence>
<dbReference type="EMBL" id="CP021474">
    <property type="protein sequence ID" value="ARW20031.1"/>
    <property type="molecule type" value="Genomic_DNA"/>
</dbReference>
<evidence type="ECO:0000259" key="7">
    <source>
        <dbReference type="PROSITE" id="PS51831"/>
    </source>
</evidence>
<dbReference type="Gene3D" id="1.10.3210.10">
    <property type="entry name" value="Hypothetical protein af1432"/>
    <property type="match status" value="1"/>
</dbReference>
<dbReference type="InterPro" id="IPR005249">
    <property type="entry name" value="YqeK"/>
</dbReference>
<keyword evidence="2" id="KW-0479">Metal-binding</keyword>
<comment type="catalytic activity">
    <reaction evidence="6">
        <text>P(1),P(4)-bis(5'-adenosyl) tetraphosphate + H2O = 2 ADP + 2 H(+)</text>
        <dbReference type="Rhea" id="RHEA:24252"/>
        <dbReference type="ChEBI" id="CHEBI:15377"/>
        <dbReference type="ChEBI" id="CHEBI:15378"/>
        <dbReference type="ChEBI" id="CHEBI:58141"/>
        <dbReference type="ChEBI" id="CHEBI:456216"/>
        <dbReference type="EC" id="3.6.1.41"/>
    </reaction>
</comment>
<protein>
    <recommendedName>
        <fullName evidence="1">bis(5'-nucleosyl)-tetraphosphatase (symmetrical)</fullName>
        <ecNumber evidence="1">3.6.1.41</ecNumber>
    </recommendedName>
</protein>
<dbReference type="SMART" id="SM00471">
    <property type="entry name" value="HDc"/>
    <property type="match status" value="1"/>
</dbReference>
<dbReference type="CDD" id="cd00077">
    <property type="entry name" value="HDc"/>
    <property type="match status" value="1"/>
</dbReference>
<keyword evidence="4" id="KW-0378">Hydrolase</keyword>
<keyword evidence="8" id="KW-0808">Transferase</keyword>
<sequence>MSNNEELIYQKNYVPFTRAELTDAVSKSITGSRFEHVLRVEKKAIELAQKYDADVEKASITGLLHDYAKQRSDSEFIKYINELELDPQLLDYGNAIWHGVVGAEIVKNELKIYDEEILNAIRRHTVGAPYMTLTDQIVFMADYIEDGRDFEGVEQARLITEQSLQKGVTFQMKSTLAYLIAGNKPVFPATIESYNAWISKFN</sequence>
<dbReference type="InterPro" id="IPR051094">
    <property type="entry name" value="Diverse_Catalytic_Enzymes"/>
</dbReference>
<evidence type="ECO:0000256" key="6">
    <source>
        <dbReference type="ARBA" id="ARBA00049417"/>
    </source>
</evidence>
<evidence type="ECO:0000256" key="3">
    <source>
        <dbReference type="ARBA" id="ARBA00022741"/>
    </source>
</evidence>
<dbReference type="PROSITE" id="PS51831">
    <property type="entry name" value="HD"/>
    <property type="match status" value="1"/>
</dbReference>
<evidence type="ECO:0000256" key="4">
    <source>
        <dbReference type="ARBA" id="ARBA00022801"/>
    </source>
</evidence>
<dbReference type="NCBIfam" id="TIGR00277">
    <property type="entry name" value="HDIG"/>
    <property type="match status" value="1"/>
</dbReference>
<dbReference type="GO" id="GO:0046872">
    <property type="term" value="F:metal ion binding"/>
    <property type="evidence" value="ECO:0007669"/>
    <property type="project" value="UniProtKB-KW"/>
</dbReference>
<dbReference type="Proteomes" id="UP000196118">
    <property type="component" value="Chromosome"/>
</dbReference>
<dbReference type="EC" id="3.6.1.41" evidence="1"/>
<dbReference type="RefSeq" id="WP_094104593.1">
    <property type="nucleotide sequence ID" value="NZ_CP085178.1"/>
</dbReference>
<reference evidence="8 9" key="1">
    <citation type="submission" date="2017-05" db="EMBL/GenBank/DDBJ databases">
        <title>Genome sequence of Pediococcus pentosaceus strain SRCM100892.</title>
        <authorList>
            <person name="Cho S.H."/>
        </authorList>
    </citation>
    <scope>NUCLEOTIDE SEQUENCE [LARGE SCALE GENOMIC DNA]</scope>
    <source>
        <strain evidence="8 9">SRCM100892</strain>
    </source>
</reference>
<dbReference type="AlphaFoldDB" id="A0A1Y0VPD9"/>
<dbReference type="GO" id="GO:0008803">
    <property type="term" value="F:bis(5'-nucleosyl)-tetraphosphatase (symmetrical) activity"/>
    <property type="evidence" value="ECO:0007669"/>
    <property type="project" value="UniProtKB-EC"/>
</dbReference>
<name>A0A1Y0VPD9_PEDPE</name>
<evidence type="ECO:0000313" key="8">
    <source>
        <dbReference type="EMBL" id="ARW20031.1"/>
    </source>
</evidence>
<organism evidence="8 9">
    <name type="scientific">Pediococcus pentosaceus</name>
    <dbReference type="NCBI Taxonomy" id="1255"/>
    <lineage>
        <taxon>Bacteria</taxon>
        <taxon>Bacillati</taxon>
        <taxon>Bacillota</taxon>
        <taxon>Bacilli</taxon>
        <taxon>Lactobacillales</taxon>
        <taxon>Lactobacillaceae</taxon>
        <taxon>Pediococcus</taxon>
    </lineage>
</organism>
<keyword evidence="3" id="KW-0547">Nucleotide-binding</keyword>
<gene>
    <name evidence="8" type="primary">nadD</name>
    <name evidence="8" type="ORF">S100892_01460</name>
</gene>
<dbReference type="GO" id="GO:0000166">
    <property type="term" value="F:nucleotide binding"/>
    <property type="evidence" value="ECO:0007669"/>
    <property type="project" value="UniProtKB-KW"/>
</dbReference>
<keyword evidence="8" id="KW-0548">Nucleotidyltransferase</keyword>
<dbReference type="InterPro" id="IPR003607">
    <property type="entry name" value="HD/PDEase_dom"/>
</dbReference>
<dbReference type="Pfam" id="PF01966">
    <property type="entry name" value="HD"/>
    <property type="match status" value="1"/>
</dbReference>
<dbReference type="SUPFAM" id="SSF109604">
    <property type="entry name" value="HD-domain/PDEase-like"/>
    <property type="match status" value="1"/>
</dbReference>
<dbReference type="InterPro" id="IPR006674">
    <property type="entry name" value="HD_domain"/>
</dbReference>
<keyword evidence="5" id="KW-0408">Iron</keyword>
<dbReference type="InterPro" id="IPR006675">
    <property type="entry name" value="HDIG_dom"/>
</dbReference>